<feature type="repeat" description="TPR" evidence="1">
    <location>
        <begin position="64"/>
        <end position="97"/>
    </location>
</feature>
<dbReference type="SMART" id="SM00028">
    <property type="entry name" value="TPR"/>
    <property type="match status" value="6"/>
</dbReference>
<dbReference type="Pfam" id="PF12770">
    <property type="entry name" value="CHAT"/>
    <property type="match status" value="1"/>
</dbReference>
<keyword evidence="2" id="KW-1133">Transmembrane helix</keyword>
<sequence length="899" mass="99620">MRQVGGIRWKRYQRLWVLGLSAFVGFLCAVVPVRDAGRLLASPTPVTHTQIAQTAPTQNATQNAQRLLQQGIEHYEAEQFTEAIESWQQAIAISQEPLQQAFAWSNLSLAYQQLGRWSEADQAIRQSLSLLQQPQRQTEQLYQEVLAKVLNTQGRLQWYGGQIEQALETWQQASASYQQAGDRTGLMISLINQARALQTLGFSVRAEAQLTQVEQLLQQETDPNLQATGWRNLGNALRRVGKLQESREVLQTSLQVKSVNPAIQSATFLDLGNTERALGTKALTIGDTESAQRYLQSAQQFYEQAVTSAPSPLAKLQAQLNQLSLLIDATPSNQATPSPQAFALAEQLRSDFADLPLNRASLYARLNYARSLSRAVCAASTCAGGQLNQRALADFLAATLQQARNIGDVTAESYALGQLGELYEQAGQWREAEDLTQQALLKAEALQAADVRYRWEWQLGRLQQQQGNWTAALAAYQAAVKSLQSVRNDLLSISADVQFSFRDDVEPVYRGLVELLLLAEPGQSPSQEDLKQAIQQVNALQLAELNNFLGCNLAQTVELEQIEADATAAKLYPMILPNRLAIVLELPGNQPLLYHEVPQSRANLLQTLQQLRRDLSTPDRTPEAVAGLKQLYGWLIAPFQTALDADIKTLVFVLDGELRNIPMAALYNGQQYLVSQYAVAVAPRLELFQPNPRPAKLNVFLGGVGEPQTLQQRAFPKIEYLTPELEQIQKLAQAQQPLLNEAFTESNLEQQLQAGEFSAIHLKTHGIFSSDPEETFIVAYQELITGRDLGRLIQLGRLGEASPIELLVLSACSTAQGDNRAVLGLAGVAVQAGARSVVSTLWEAQDLPNTELMIRFYQELLDPQISRAEALRRAQLHLLQQGYTTPHVWATYVLVGNWL</sequence>
<dbReference type="Pfam" id="PF13176">
    <property type="entry name" value="TPR_7"/>
    <property type="match status" value="2"/>
</dbReference>
<dbReference type="SUPFAM" id="SSF48452">
    <property type="entry name" value="TPR-like"/>
    <property type="match status" value="3"/>
</dbReference>
<dbReference type="PANTHER" id="PTHR10098:SF112">
    <property type="entry name" value="SLR0380 PROTEIN"/>
    <property type="match status" value="1"/>
</dbReference>
<keyword evidence="2" id="KW-0472">Membrane</keyword>
<reference evidence="4" key="1">
    <citation type="submission" date="2020-05" db="EMBL/GenBank/DDBJ databases">
        <authorList>
            <person name="Zhu T."/>
            <person name="Keshari N."/>
            <person name="Lu X."/>
        </authorList>
    </citation>
    <scope>NUCLEOTIDE SEQUENCE</scope>
    <source>
        <strain evidence="4">NK1-12</strain>
    </source>
</reference>
<protein>
    <submittedName>
        <fullName evidence="4">CHAT domain-containing protein</fullName>
    </submittedName>
</protein>
<dbReference type="PROSITE" id="PS50005">
    <property type="entry name" value="TPR"/>
    <property type="match status" value="1"/>
</dbReference>
<dbReference type="InterPro" id="IPR019734">
    <property type="entry name" value="TPR_rpt"/>
</dbReference>
<proteinExistence type="predicted"/>
<name>A0AA96WFC5_9CYAN</name>
<gene>
    <name evidence="4" type="ORF">HJG54_14850</name>
</gene>
<accession>A0AA96WFC5</accession>
<feature type="domain" description="CHAT" evidence="3">
    <location>
        <begin position="628"/>
        <end position="897"/>
    </location>
</feature>
<keyword evidence="1" id="KW-0802">TPR repeat</keyword>
<evidence type="ECO:0000256" key="1">
    <source>
        <dbReference type="PROSITE-ProRule" id="PRU00339"/>
    </source>
</evidence>
<dbReference type="InterPro" id="IPR011990">
    <property type="entry name" value="TPR-like_helical_dom_sf"/>
</dbReference>
<dbReference type="RefSeq" id="WP_316429564.1">
    <property type="nucleotide sequence ID" value="NZ_CP053586.1"/>
</dbReference>
<dbReference type="AlphaFoldDB" id="A0AA96WFC5"/>
<organism evidence="4">
    <name type="scientific">Leptolyngbya sp. NK1-12</name>
    <dbReference type="NCBI Taxonomy" id="2547451"/>
    <lineage>
        <taxon>Bacteria</taxon>
        <taxon>Bacillati</taxon>
        <taxon>Cyanobacteriota</taxon>
        <taxon>Cyanophyceae</taxon>
        <taxon>Leptolyngbyales</taxon>
        <taxon>Leptolyngbyaceae</taxon>
        <taxon>Leptolyngbya group</taxon>
        <taxon>Leptolyngbya</taxon>
    </lineage>
</organism>
<dbReference type="InterPro" id="IPR024983">
    <property type="entry name" value="CHAT_dom"/>
</dbReference>
<keyword evidence="2" id="KW-0812">Transmembrane</keyword>
<evidence type="ECO:0000313" key="4">
    <source>
        <dbReference type="EMBL" id="WNZ24009.1"/>
    </source>
</evidence>
<feature type="transmembrane region" description="Helical" evidence="2">
    <location>
        <begin position="12"/>
        <end position="33"/>
    </location>
</feature>
<dbReference type="Gene3D" id="1.25.40.10">
    <property type="entry name" value="Tetratricopeptide repeat domain"/>
    <property type="match status" value="3"/>
</dbReference>
<dbReference type="EMBL" id="CP053586">
    <property type="protein sequence ID" value="WNZ24009.1"/>
    <property type="molecule type" value="Genomic_DNA"/>
</dbReference>
<dbReference type="PANTHER" id="PTHR10098">
    <property type="entry name" value="RAPSYN-RELATED"/>
    <property type="match status" value="1"/>
</dbReference>
<evidence type="ECO:0000256" key="2">
    <source>
        <dbReference type="SAM" id="Phobius"/>
    </source>
</evidence>
<evidence type="ECO:0000259" key="3">
    <source>
        <dbReference type="Pfam" id="PF12770"/>
    </source>
</evidence>